<dbReference type="EMBL" id="SSOP01000025">
    <property type="protein sequence ID" value="KAB5594105.1"/>
    <property type="molecule type" value="Genomic_DNA"/>
</dbReference>
<comment type="caution">
    <text evidence="1">The sequence shown here is derived from an EMBL/GenBank/DDBJ whole genome shotgun (WGS) entry which is preliminary data.</text>
</comment>
<protein>
    <submittedName>
        <fullName evidence="1">BTB domain containing protein</fullName>
    </submittedName>
</protein>
<reference evidence="1 2" key="1">
    <citation type="journal article" date="2019" name="Fungal Biol. Biotechnol.">
        <title>Draft genome sequence of fastidious pathogen Ceratobasidium theobromae, which causes vascular-streak dieback in Theobroma cacao.</title>
        <authorList>
            <person name="Ali S.S."/>
            <person name="Asman A."/>
            <person name="Shao J."/>
            <person name="Firmansyah A.P."/>
            <person name="Susilo A.W."/>
            <person name="Rosmana A."/>
            <person name="McMahon P."/>
            <person name="Junaid M."/>
            <person name="Guest D."/>
            <person name="Kheng T.Y."/>
            <person name="Meinhardt L.W."/>
            <person name="Bailey B.A."/>
        </authorList>
    </citation>
    <scope>NUCLEOTIDE SEQUENCE [LARGE SCALE GENOMIC DNA]</scope>
    <source>
        <strain evidence="1 2">CT2</strain>
    </source>
</reference>
<dbReference type="InterPro" id="IPR011333">
    <property type="entry name" value="SKP1/BTB/POZ_sf"/>
</dbReference>
<accession>A0A5N5QQR1</accession>
<name>A0A5N5QQR1_9AGAM</name>
<dbReference type="AlphaFoldDB" id="A0A5N5QQR1"/>
<dbReference type="Proteomes" id="UP000383932">
    <property type="component" value="Unassembled WGS sequence"/>
</dbReference>
<proteinExistence type="predicted"/>
<evidence type="ECO:0000313" key="2">
    <source>
        <dbReference type="Proteomes" id="UP000383932"/>
    </source>
</evidence>
<evidence type="ECO:0000313" key="1">
    <source>
        <dbReference type="EMBL" id="KAB5594105.1"/>
    </source>
</evidence>
<dbReference type="OrthoDB" id="3335429at2759"/>
<dbReference type="Gene3D" id="3.30.710.10">
    <property type="entry name" value="Potassium Channel Kv1.1, Chain A"/>
    <property type="match status" value="1"/>
</dbReference>
<sequence length="312" mass="34362">MSVPRDHFLARAKAENDLPFDVLVRSSQNPAEEGIPAHAECLAQGSNVFRSMLELGSPANDLNSISVDQPPVVELDERPEILVLLVDFLERPPQFPPPIAANYVPSPVPLSGDPPGNVLPWPLVTTLLDVADKYDFSDNTLALLHAHLRSHVSSYPLPVYALASRLELSSIASHASSFLLQPPLHQYSVSEIRILPSATSYHLLLVLQTHRLQRLKEIITNEPLFPHDYGTCPKHGTSAARSIWSAHKTAVLNSMDASSSIADMMGCDEDTKQELKSCGECSLGWERAVEMIRYKAGKVPREITQLAKNLLE</sequence>
<gene>
    <name evidence="1" type="ORF">CTheo_2442</name>
</gene>
<dbReference type="CDD" id="cd18186">
    <property type="entry name" value="BTB_POZ_ZBTB_KLHL-like"/>
    <property type="match status" value="1"/>
</dbReference>
<organism evidence="1 2">
    <name type="scientific">Ceratobasidium theobromae</name>
    <dbReference type="NCBI Taxonomy" id="1582974"/>
    <lineage>
        <taxon>Eukaryota</taxon>
        <taxon>Fungi</taxon>
        <taxon>Dikarya</taxon>
        <taxon>Basidiomycota</taxon>
        <taxon>Agaricomycotina</taxon>
        <taxon>Agaricomycetes</taxon>
        <taxon>Cantharellales</taxon>
        <taxon>Ceratobasidiaceae</taxon>
        <taxon>Ceratobasidium</taxon>
    </lineage>
</organism>
<keyword evidence="2" id="KW-1185">Reference proteome</keyword>